<keyword evidence="2" id="KW-0808">Transferase</keyword>
<dbReference type="Proteomes" id="UP001060260">
    <property type="component" value="Chromosome"/>
</dbReference>
<evidence type="ECO:0000259" key="1">
    <source>
        <dbReference type="Pfam" id="PF04230"/>
    </source>
</evidence>
<feature type="domain" description="Polysaccharide pyruvyl transferase" evidence="1">
    <location>
        <begin position="19"/>
        <end position="217"/>
    </location>
</feature>
<reference evidence="2" key="1">
    <citation type="submission" date="2022-08" db="EMBL/GenBank/DDBJ databases">
        <title>Genome Sequencing of Bacteroides fragilis Group Isolates with Nanopore Technology.</title>
        <authorList>
            <person name="Tisza M.J."/>
            <person name="Smith D."/>
            <person name="Dekker J.P."/>
        </authorList>
    </citation>
    <scope>NUCLEOTIDE SEQUENCE</scope>
    <source>
        <strain evidence="2">BFG-474</strain>
    </source>
</reference>
<dbReference type="InterPro" id="IPR007345">
    <property type="entry name" value="Polysacch_pyruvyl_Trfase"/>
</dbReference>
<evidence type="ECO:0000313" key="3">
    <source>
        <dbReference type="Proteomes" id="UP001060260"/>
    </source>
</evidence>
<dbReference type="Pfam" id="PF04230">
    <property type="entry name" value="PS_pyruv_trans"/>
    <property type="match status" value="1"/>
</dbReference>
<name>A0AA95C0A1_9BACE</name>
<evidence type="ECO:0000313" key="2">
    <source>
        <dbReference type="EMBL" id="UVQ98745.1"/>
    </source>
</evidence>
<dbReference type="EMBL" id="CP103166">
    <property type="protein sequence ID" value="UVQ98745.1"/>
    <property type="molecule type" value="Genomic_DNA"/>
</dbReference>
<sequence>MSIFKDNYMCPIVDISNSKTLNDLDIVIVGSDQVWRPWKGLCRNSLYFFLDFIKSTKTKKISYAASFGIDKWEYNPVETIQIKKLLQDFSIISVREDDGVSLLQDNLGLPSIRMCDPTLLLTKNDYLSTLRIHHPDNDRISSYILDSNSSKDDMLKIVASFFKNDVLPLGYSEDNGVSSINDWVRHLVSSKFLITDSFHGTLFAINFNIPFVTLLNKNRGVSRIKSLLGTYSLCGRIAYSENDVINICNSAIDWDKVNSIIITERNKGINQLKSIIE</sequence>
<accession>A0AA95C0A1</accession>
<gene>
    <name evidence="2" type="ORF">NXW23_14335</name>
</gene>
<dbReference type="AlphaFoldDB" id="A0AA95C0A1"/>
<dbReference type="GO" id="GO:0016740">
    <property type="term" value="F:transferase activity"/>
    <property type="evidence" value="ECO:0007669"/>
    <property type="project" value="UniProtKB-KW"/>
</dbReference>
<protein>
    <submittedName>
        <fullName evidence="2">Polysaccharide pyruvyl transferase family protein</fullName>
    </submittedName>
</protein>
<organism evidence="2 3">
    <name type="scientific">Bacteroides caccae</name>
    <dbReference type="NCBI Taxonomy" id="47678"/>
    <lineage>
        <taxon>Bacteria</taxon>
        <taxon>Pseudomonadati</taxon>
        <taxon>Bacteroidota</taxon>
        <taxon>Bacteroidia</taxon>
        <taxon>Bacteroidales</taxon>
        <taxon>Bacteroidaceae</taxon>
        <taxon>Bacteroides</taxon>
    </lineage>
</organism>
<proteinExistence type="predicted"/>